<evidence type="ECO:0000256" key="2">
    <source>
        <dbReference type="ARBA" id="ARBA00005569"/>
    </source>
</evidence>
<comment type="similarity">
    <text evidence="2">Belongs to the nucleoporin Nup133 family.</text>
</comment>
<dbReference type="PANTHER" id="PTHR13405">
    <property type="entry name" value="NUCLEAR PORE COMPLEX PROTEIN NUP133"/>
    <property type="match status" value="1"/>
</dbReference>
<name>A0A553Q8E4_9TELE</name>
<evidence type="ECO:0000256" key="1">
    <source>
        <dbReference type="ARBA" id="ARBA00004123"/>
    </source>
</evidence>
<dbReference type="GO" id="GO:0016973">
    <property type="term" value="P:poly(A)+ mRNA export from nucleus"/>
    <property type="evidence" value="ECO:0007669"/>
    <property type="project" value="TreeGrafter"/>
</dbReference>
<feature type="domain" description="Nucleoporin Nup133/Nup155-like N-terminal" evidence="6">
    <location>
        <begin position="224"/>
        <end position="582"/>
    </location>
</feature>
<sequence length="822" mass="87162">MFLVSDLLLSSSHVTFSLITHPEERSAVGRTEPRTAAGLTGTVLQKPRSHSWTPCGLHSNQSFKGSPVRLAAISSAVCESFAPFRVPSVSMYCLFFSAGLSHGRDYSRTHRCASAQLSSIDGRTRALFFGEHNSDALALQQLSGAIYSIDRTIYSSGMFSPRGTPGSGRRQAPRTGGRKSMSAVQSGLLFSPRRSAVTARSTPTRVQSLVAADSNNYDVQTFGSSLPVKVMEALTTADEDDQISVKLEASGWAWMICGERLIVWKVSQTSVAKLSVCKDLPLPSSEFAYTADLISITSSAPLNSAPIQSISALVVSPDGSARFWPSLAHEGTYTEISLDLSGHTCNCVAAVKGGSFIVSSYGGHLLRLSPDSSGKLHHRPVQQGQGMLSGISRRVSSLFGIRGQPADLTCTGPVVQTLLVQGLEKECQVFAVLWVKETSSLFTLTSCGLSKWEVDESSEAQVLSWSTNRMMADGISEAVWDSESNYSEIKKGVNVSYLDLQHSSAGVVVLAAAWHLGDVPCVAYFCLVTLGESSAASPDLLTVEVTKYNPCFQSEEELQKTRLLVPEPSSSVAFLYNEELVFACSTGAGRGAVAEEKIPFSAPGDRIHGGGVCAGLPVFFSQNSGLVAVLARESASLLPETMEDSLCTSVAGAGPEVHARTHARPALAHVSNEYLSSGNTTESRAGGAGGQNETSEASVPPVLPVGSSSWSVPVPDVFRAGPLIFSLCLSSHDLLGAQALVDELFPGDGEAAADLDAVVTRIDLDLVDDYPACDPRWAESVPDGECLSVHPSLFHPLVKENLVSVCDVASFSVCLASSCEVT</sequence>
<reference evidence="7 8" key="1">
    <citation type="journal article" date="2019" name="Sci. Data">
        <title>Hybrid genome assembly and annotation of Danionella translucida.</title>
        <authorList>
            <person name="Kadobianskyi M."/>
            <person name="Schulze L."/>
            <person name="Schuelke M."/>
            <person name="Judkewitz B."/>
        </authorList>
    </citation>
    <scope>NUCLEOTIDE SEQUENCE [LARGE SCALE GENOMIC DNA]</scope>
    <source>
        <strain evidence="7 8">Bolton</strain>
    </source>
</reference>
<dbReference type="PANTHER" id="PTHR13405:SF11">
    <property type="entry name" value="NUCLEAR PORE COMPLEX PROTEIN NUP133"/>
    <property type="match status" value="1"/>
</dbReference>
<dbReference type="Pfam" id="PF08801">
    <property type="entry name" value="Nucleoporin_N"/>
    <property type="match status" value="1"/>
</dbReference>
<dbReference type="InterPro" id="IPR015943">
    <property type="entry name" value="WD40/YVTN_repeat-like_dom_sf"/>
</dbReference>
<proteinExistence type="inferred from homology"/>
<dbReference type="FunFam" id="2.130.10.10:FF:000238">
    <property type="entry name" value="Nuclear pore complex protein Nup133"/>
    <property type="match status" value="1"/>
</dbReference>
<dbReference type="GO" id="GO:0017056">
    <property type="term" value="F:structural constituent of nuclear pore"/>
    <property type="evidence" value="ECO:0007669"/>
    <property type="project" value="InterPro"/>
</dbReference>
<feature type="region of interest" description="Disordered" evidence="5">
    <location>
        <begin position="158"/>
        <end position="180"/>
    </location>
</feature>
<dbReference type="SUPFAM" id="SSF117289">
    <property type="entry name" value="Nucleoporin domain"/>
    <property type="match status" value="1"/>
</dbReference>
<comment type="caution">
    <text evidence="7">The sequence shown here is derived from an EMBL/GenBank/DDBJ whole genome shotgun (WGS) entry which is preliminary data.</text>
</comment>
<dbReference type="InterPro" id="IPR037624">
    <property type="entry name" value="Nup133-like"/>
</dbReference>
<keyword evidence="8" id="KW-1185">Reference proteome</keyword>
<evidence type="ECO:0000256" key="5">
    <source>
        <dbReference type="SAM" id="MobiDB-lite"/>
    </source>
</evidence>
<dbReference type="Gene3D" id="2.130.10.10">
    <property type="entry name" value="YVTN repeat-like/Quinoprotein amine dehydrogenase"/>
    <property type="match status" value="1"/>
</dbReference>
<evidence type="ECO:0000256" key="3">
    <source>
        <dbReference type="ARBA" id="ARBA00022448"/>
    </source>
</evidence>
<dbReference type="GO" id="GO:0006606">
    <property type="term" value="P:protein import into nucleus"/>
    <property type="evidence" value="ECO:0007669"/>
    <property type="project" value="TreeGrafter"/>
</dbReference>
<dbReference type="STRING" id="623744.A0A553Q8E4"/>
<dbReference type="GO" id="GO:0000972">
    <property type="term" value="P:transcription-dependent tethering of RNA polymerase II gene DNA at nuclear periphery"/>
    <property type="evidence" value="ECO:0007669"/>
    <property type="project" value="TreeGrafter"/>
</dbReference>
<evidence type="ECO:0000259" key="6">
    <source>
        <dbReference type="Pfam" id="PF08801"/>
    </source>
</evidence>
<organism evidence="7 8">
    <name type="scientific">Danionella cerebrum</name>
    <dbReference type="NCBI Taxonomy" id="2873325"/>
    <lineage>
        <taxon>Eukaryota</taxon>
        <taxon>Metazoa</taxon>
        <taxon>Chordata</taxon>
        <taxon>Craniata</taxon>
        <taxon>Vertebrata</taxon>
        <taxon>Euteleostomi</taxon>
        <taxon>Actinopterygii</taxon>
        <taxon>Neopterygii</taxon>
        <taxon>Teleostei</taxon>
        <taxon>Ostariophysi</taxon>
        <taxon>Cypriniformes</taxon>
        <taxon>Danionidae</taxon>
        <taxon>Danioninae</taxon>
        <taxon>Danionella</taxon>
    </lineage>
</organism>
<gene>
    <name evidence="7" type="ORF">DNTS_030243</name>
</gene>
<keyword evidence="4" id="KW-0539">Nucleus</keyword>
<evidence type="ECO:0000313" key="8">
    <source>
        <dbReference type="Proteomes" id="UP000316079"/>
    </source>
</evidence>
<dbReference type="Proteomes" id="UP000316079">
    <property type="component" value="Unassembled WGS sequence"/>
</dbReference>
<evidence type="ECO:0000313" key="7">
    <source>
        <dbReference type="EMBL" id="TRY86208.1"/>
    </source>
</evidence>
<dbReference type="AlphaFoldDB" id="A0A553Q8E4"/>
<comment type="subcellular location">
    <subcellularLocation>
        <location evidence="1">Nucleus</location>
    </subcellularLocation>
</comment>
<accession>A0A553Q8E4</accession>
<dbReference type="OrthoDB" id="103454at2759"/>
<dbReference type="EMBL" id="SRMA01026244">
    <property type="protein sequence ID" value="TRY86208.1"/>
    <property type="molecule type" value="Genomic_DNA"/>
</dbReference>
<feature type="region of interest" description="Disordered" evidence="5">
    <location>
        <begin position="677"/>
        <end position="701"/>
    </location>
</feature>
<protein>
    <recommendedName>
        <fullName evidence="6">Nucleoporin Nup133/Nup155-like N-terminal domain-containing protein</fullName>
    </recommendedName>
</protein>
<dbReference type="GO" id="GO:0031080">
    <property type="term" value="C:nuclear pore outer ring"/>
    <property type="evidence" value="ECO:0007669"/>
    <property type="project" value="TreeGrafter"/>
</dbReference>
<dbReference type="InterPro" id="IPR014908">
    <property type="entry name" value="Nucleoporin_Nup133/Nup155_N"/>
</dbReference>
<keyword evidence="3" id="KW-0813">Transport</keyword>
<evidence type="ECO:0000256" key="4">
    <source>
        <dbReference type="ARBA" id="ARBA00023242"/>
    </source>
</evidence>